<keyword evidence="3" id="KW-1185">Reference proteome</keyword>
<proteinExistence type="predicted"/>
<dbReference type="EMBL" id="ML996091">
    <property type="protein sequence ID" value="KAF2149555.1"/>
    <property type="molecule type" value="Genomic_DNA"/>
</dbReference>
<accession>A0A9P4IW33</accession>
<feature type="transmembrane region" description="Helical" evidence="1">
    <location>
        <begin position="28"/>
        <end position="49"/>
    </location>
</feature>
<dbReference type="OrthoDB" id="5344006at2759"/>
<feature type="transmembrane region" description="Helical" evidence="1">
    <location>
        <begin position="139"/>
        <end position="161"/>
    </location>
</feature>
<keyword evidence="1" id="KW-0812">Transmembrane</keyword>
<evidence type="ECO:0000313" key="2">
    <source>
        <dbReference type="EMBL" id="KAF2149555.1"/>
    </source>
</evidence>
<comment type="caution">
    <text evidence="2">The sequence shown here is derived from an EMBL/GenBank/DDBJ whole genome shotgun (WGS) entry which is preliminary data.</text>
</comment>
<dbReference type="AlphaFoldDB" id="A0A9P4IW33"/>
<name>A0A9P4IW33_9PEZI</name>
<feature type="transmembrane region" description="Helical" evidence="1">
    <location>
        <begin position="91"/>
        <end position="113"/>
    </location>
</feature>
<reference evidence="2" key="1">
    <citation type="journal article" date="2020" name="Stud. Mycol.">
        <title>101 Dothideomycetes genomes: a test case for predicting lifestyles and emergence of pathogens.</title>
        <authorList>
            <person name="Haridas S."/>
            <person name="Albert R."/>
            <person name="Binder M."/>
            <person name="Bloem J."/>
            <person name="Labutti K."/>
            <person name="Salamov A."/>
            <person name="Andreopoulos B."/>
            <person name="Baker S."/>
            <person name="Barry K."/>
            <person name="Bills G."/>
            <person name="Bluhm B."/>
            <person name="Cannon C."/>
            <person name="Castanera R."/>
            <person name="Culley D."/>
            <person name="Daum C."/>
            <person name="Ezra D."/>
            <person name="Gonzalez J."/>
            <person name="Henrissat B."/>
            <person name="Kuo A."/>
            <person name="Liang C."/>
            <person name="Lipzen A."/>
            <person name="Lutzoni F."/>
            <person name="Magnuson J."/>
            <person name="Mondo S."/>
            <person name="Nolan M."/>
            <person name="Ohm R."/>
            <person name="Pangilinan J."/>
            <person name="Park H.-J."/>
            <person name="Ramirez L."/>
            <person name="Alfaro M."/>
            <person name="Sun H."/>
            <person name="Tritt A."/>
            <person name="Yoshinaga Y."/>
            <person name="Zwiers L.-H."/>
            <person name="Turgeon B."/>
            <person name="Goodwin S."/>
            <person name="Spatafora J."/>
            <person name="Crous P."/>
            <person name="Grigoriev I."/>
        </authorList>
    </citation>
    <scope>NUCLEOTIDE SEQUENCE</scope>
    <source>
        <strain evidence="2">CBS 260.36</strain>
    </source>
</reference>
<evidence type="ECO:0000256" key="1">
    <source>
        <dbReference type="SAM" id="Phobius"/>
    </source>
</evidence>
<gene>
    <name evidence="2" type="ORF">K461DRAFT_48460</name>
</gene>
<sequence>MLFNLFARNRTAPTGYEKVRLLFHGIRTIQLISSIIVGSIVSFFLWWLIHDHIGVPWTFAILVFSSFLTVICLTTTIAFHCLTGLSPRLNLILNSVQLFSWALGFIMLTRWAWGTITGACDAITWHNNDGVMVCQTYKALYGFGMIGLLATTAALILDIHIHNLAVRMGKHMRLDNMGTKPRVVDARPGRYGDDDLEGRHSEAFEVPRAGYGARPDPAMTHQSKELLNGEGYAVKDSHFEYDTGYRGGHAERVFGVEK</sequence>
<protein>
    <recommendedName>
        <fullName evidence="4">MARVEL domain-containing protein</fullName>
    </recommendedName>
</protein>
<evidence type="ECO:0000313" key="3">
    <source>
        <dbReference type="Proteomes" id="UP000799439"/>
    </source>
</evidence>
<keyword evidence="1" id="KW-0472">Membrane</keyword>
<evidence type="ECO:0008006" key="4">
    <source>
        <dbReference type="Google" id="ProtNLM"/>
    </source>
</evidence>
<dbReference type="Proteomes" id="UP000799439">
    <property type="component" value="Unassembled WGS sequence"/>
</dbReference>
<keyword evidence="1" id="KW-1133">Transmembrane helix</keyword>
<organism evidence="2 3">
    <name type="scientific">Myriangium duriaei CBS 260.36</name>
    <dbReference type="NCBI Taxonomy" id="1168546"/>
    <lineage>
        <taxon>Eukaryota</taxon>
        <taxon>Fungi</taxon>
        <taxon>Dikarya</taxon>
        <taxon>Ascomycota</taxon>
        <taxon>Pezizomycotina</taxon>
        <taxon>Dothideomycetes</taxon>
        <taxon>Dothideomycetidae</taxon>
        <taxon>Myriangiales</taxon>
        <taxon>Myriangiaceae</taxon>
        <taxon>Myriangium</taxon>
    </lineage>
</organism>
<feature type="transmembrane region" description="Helical" evidence="1">
    <location>
        <begin position="55"/>
        <end position="79"/>
    </location>
</feature>